<evidence type="ECO:0000256" key="1">
    <source>
        <dbReference type="PROSITE-ProRule" id="PRU00561"/>
    </source>
</evidence>
<dbReference type="KEGG" id="tng:GSTEN00016080G001"/>
<accession>Q4SLT2</accession>
<dbReference type="Gene3D" id="3.30.470.30">
    <property type="entry name" value="DNA ligase/mRNA capping enzyme"/>
    <property type="match status" value="1"/>
</dbReference>
<organism evidence="3">
    <name type="scientific">Tetraodon nigroviridis</name>
    <name type="common">Spotted green pufferfish</name>
    <name type="synonym">Chelonodon nigroviridis</name>
    <dbReference type="NCBI Taxonomy" id="99883"/>
    <lineage>
        <taxon>Eukaryota</taxon>
        <taxon>Metazoa</taxon>
        <taxon>Chordata</taxon>
        <taxon>Craniata</taxon>
        <taxon>Vertebrata</taxon>
        <taxon>Euteleostomi</taxon>
        <taxon>Actinopterygii</taxon>
        <taxon>Neopterygii</taxon>
        <taxon>Teleostei</taxon>
        <taxon>Neoteleostei</taxon>
        <taxon>Acanthomorphata</taxon>
        <taxon>Eupercaria</taxon>
        <taxon>Tetraodontiformes</taxon>
        <taxon>Tetradontoidea</taxon>
        <taxon>Tetraodontidae</taxon>
        <taxon>Tetraodon</taxon>
    </lineage>
</organism>
<feature type="domain" description="IBB" evidence="2">
    <location>
        <begin position="11"/>
        <end position="77"/>
    </location>
</feature>
<dbReference type="OrthoDB" id="10003593at2759"/>
<evidence type="ECO:0000259" key="2">
    <source>
        <dbReference type="PROSITE" id="PS51214"/>
    </source>
</evidence>
<keyword evidence="1" id="KW-0813">Transport</keyword>
<dbReference type="Pfam" id="PF11538">
    <property type="entry name" value="Snurportin1"/>
    <property type="match status" value="1"/>
</dbReference>
<dbReference type="PROSITE" id="PS51214">
    <property type="entry name" value="IBB"/>
    <property type="match status" value="1"/>
</dbReference>
<reference evidence="3" key="1">
    <citation type="journal article" date="2004" name="Nature">
        <title>Genome duplication in the teleost fish Tetraodon nigroviridis reveals the early vertebrate proto-karyotype.</title>
        <authorList>
            <person name="Jaillon O."/>
            <person name="Aury J.-M."/>
            <person name="Brunet F."/>
            <person name="Petit J.-L."/>
            <person name="Stange-Thomann N."/>
            <person name="Mauceli E."/>
            <person name="Bouneau L."/>
            <person name="Fischer C."/>
            <person name="Ozouf-Costaz C."/>
            <person name="Bernot A."/>
            <person name="Nicaud S."/>
            <person name="Jaffe D."/>
            <person name="Fisher S."/>
            <person name="Lutfalla G."/>
            <person name="Dossat C."/>
            <person name="Segurens B."/>
            <person name="Dasilva C."/>
            <person name="Salanoubat M."/>
            <person name="Levy M."/>
            <person name="Boudet N."/>
            <person name="Castellano S."/>
            <person name="Anthouard V."/>
            <person name="Jubin C."/>
            <person name="Castelli V."/>
            <person name="Katinka M."/>
            <person name="Vacherie B."/>
            <person name="Biemont C."/>
            <person name="Skalli Z."/>
            <person name="Cattolico L."/>
            <person name="Poulain J."/>
            <person name="De Berardinis V."/>
            <person name="Cruaud C."/>
            <person name="Duprat S."/>
            <person name="Brottier P."/>
            <person name="Coutanceau J.-P."/>
            <person name="Gouzy J."/>
            <person name="Parra G."/>
            <person name="Lardier G."/>
            <person name="Chapple C."/>
            <person name="McKernan K.J."/>
            <person name="McEwan P."/>
            <person name="Bosak S."/>
            <person name="Kellis M."/>
            <person name="Volff J.-N."/>
            <person name="Guigo R."/>
            <person name="Zody M.C."/>
            <person name="Mesirov J."/>
            <person name="Lindblad-Toh K."/>
            <person name="Birren B."/>
            <person name="Nusbaum C."/>
            <person name="Kahn D."/>
            <person name="Robinson-Rechavi M."/>
            <person name="Laudet V."/>
            <person name="Schachter V."/>
            <person name="Quetier F."/>
            <person name="Saurin W."/>
            <person name="Scarpelli C."/>
            <person name="Wincker P."/>
            <person name="Lander E.S."/>
            <person name="Weissenbach J."/>
            <person name="Roest Crollius H."/>
        </authorList>
    </citation>
    <scope>NUCLEOTIDE SEQUENCE [LARGE SCALE GENOMIC DNA]</scope>
</reference>
<reference evidence="3" key="2">
    <citation type="submission" date="2004-02" db="EMBL/GenBank/DDBJ databases">
        <authorList>
            <consortium name="Genoscope"/>
            <consortium name="Whitehead Institute Centre for Genome Research"/>
        </authorList>
    </citation>
    <scope>NUCLEOTIDE SEQUENCE</scope>
</reference>
<proteinExistence type="predicted"/>
<sequence>MDDLTEALSASFAVSKEHNSTAAPHPRLAQYKCKYSALEQSERRRHFLELQKRSQSVLQLFFSAPHWRPIFQDANCFMQTLCRLHHPGLHLQ</sequence>
<dbReference type="GO" id="GO:0006606">
    <property type="term" value="P:protein import into nucleus"/>
    <property type="evidence" value="ECO:0007669"/>
    <property type="project" value="InterPro"/>
</dbReference>
<dbReference type="AlphaFoldDB" id="Q4SLT2"/>
<name>Q4SLT2_TETNG</name>
<dbReference type="InterPro" id="IPR024721">
    <property type="entry name" value="Snurportin-1_N"/>
</dbReference>
<dbReference type="InterPro" id="IPR002652">
    <property type="entry name" value="Importin-a_IBB"/>
</dbReference>
<comment type="caution">
    <text evidence="3">The sequence shown here is derived from an EMBL/GenBank/DDBJ whole genome shotgun (WGS) entry which is preliminary data.</text>
</comment>
<evidence type="ECO:0000313" key="3">
    <source>
        <dbReference type="EMBL" id="CAF98400.1"/>
    </source>
</evidence>
<dbReference type="EMBL" id="CAAE01014555">
    <property type="protein sequence ID" value="CAF98400.1"/>
    <property type="molecule type" value="Genomic_DNA"/>
</dbReference>
<protein>
    <submittedName>
        <fullName evidence="3">(spotted green pufferfish) hypothetical protein</fullName>
    </submittedName>
</protein>
<dbReference type="GO" id="GO:0061608">
    <property type="term" value="F:nuclear import signal receptor activity"/>
    <property type="evidence" value="ECO:0007669"/>
    <property type="project" value="InterPro"/>
</dbReference>
<gene>
    <name evidence="3" type="ORF">GSTENG00016080001</name>
</gene>